<dbReference type="EMBL" id="CAFAAV010000135">
    <property type="protein sequence ID" value="CAB4826237.1"/>
    <property type="molecule type" value="Genomic_DNA"/>
</dbReference>
<evidence type="ECO:0000256" key="2">
    <source>
        <dbReference type="ARBA" id="ARBA00005120"/>
    </source>
</evidence>
<dbReference type="PANTHER" id="PTHR12128:SF66">
    <property type="entry name" value="4-HYDROXY-2-OXOGLUTARATE ALDOLASE, MITOCHONDRIAL"/>
    <property type="match status" value="1"/>
</dbReference>
<dbReference type="PROSITE" id="PS00666">
    <property type="entry name" value="DHDPS_2"/>
    <property type="match status" value="1"/>
</dbReference>
<evidence type="ECO:0000313" key="11">
    <source>
        <dbReference type="EMBL" id="CAB4365322.1"/>
    </source>
</evidence>
<dbReference type="PRINTS" id="PR00146">
    <property type="entry name" value="DHPICSNTHASE"/>
</dbReference>
<evidence type="ECO:0000313" key="13">
    <source>
        <dbReference type="EMBL" id="CAB4826237.1"/>
    </source>
</evidence>
<evidence type="ECO:0000256" key="6">
    <source>
        <dbReference type="ARBA" id="ARBA00022915"/>
    </source>
</evidence>
<evidence type="ECO:0000313" key="15">
    <source>
        <dbReference type="EMBL" id="CAB4954574.1"/>
    </source>
</evidence>
<dbReference type="GO" id="GO:0009089">
    <property type="term" value="P:lysine biosynthetic process via diaminopimelate"/>
    <property type="evidence" value="ECO:0007669"/>
    <property type="project" value="UniProtKB-UniPathway"/>
</dbReference>
<evidence type="ECO:0000256" key="1">
    <source>
        <dbReference type="ARBA" id="ARBA00003294"/>
    </source>
</evidence>
<dbReference type="SUPFAM" id="SSF51569">
    <property type="entry name" value="Aldolase"/>
    <property type="match status" value="1"/>
</dbReference>
<evidence type="ECO:0000313" key="14">
    <source>
        <dbReference type="EMBL" id="CAB4850147.1"/>
    </source>
</evidence>
<dbReference type="Pfam" id="PF00701">
    <property type="entry name" value="DHDPS"/>
    <property type="match status" value="1"/>
</dbReference>
<dbReference type="InterPro" id="IPR020625">
    <property type="entry name" value="Schiff_base-form_aldolases_AS"/>
</dbReference>
<dbReference type="NCBIfam" id="TIGR00674">
    <property type="entry name" value="dapA"/>
    <property type="match status" value="1"/>
</dbReference>
<dbReference type="EMBL" id="CAFBMT010000028">
    <property type="protein sequence ID" value="CAB4954574.1"/>
    <property type="molecule type" value="Genomic_DNA"/>
</dbReference>
<dbReference type="PIRSF" id="PIRSF001365">
    <property type="entry name" value="DHDPS"/>
    <property type="match status" value="1"/>
</dbReference>
<keyword evidence="6" id="KW-0220">Diaminopimelate biosynthesis</keyword>
<name>A0A6J7PLB8_9ZZZZ</name>
<dbReference type="GO" id="GO:0005829">
    <property type="term" value="C:cytosol"/>
    <property type="evidence" value="ECO:0007669"/>
    <property type="project" value="TreeGrafter"/>
</dbReference>
<accession>A0A6J7PLB8</accession>
<dbReference type="CDD" id="cd00950">
    <property type="entry name" value="DHDPS"/>
    <property type="match status" value="1"/>
</dbReference>
<dbReference type="Gene3D" id="3.20.20.70">
    <property type="entry name" value="Aldolase class I"/>
    <property type="match status" value="1"/>
</dbReference>
<dbReference type="InterPro" id="IPR002220">
    <property type="entry name" value="DapA-like"/>
</dbReference>
<dbReference type="PROSITE" id="PS00665">
    <property type="entry name" value="DHDPS_1"/>
    <property type="match status" value="1"/>
</dbReference>
<keyword evidence="8" id="KW-0456">Lyase</keyword>
<evidence type="ECO:0000256" key="8">
    <source>
        <dbReference type="ARBA" id="ARBA00023239"/>
    </source>
</evidence>
<dbReference type="EMBL" id="CAEZYF010000034">
    <property type="protein sequence ID" value="CAB4746590.1"/>
    <property type="molecule type" value="Genomic_DNA"/>
</dbReference>
<dbReference type="InterPro" id="IPR013785">
    <property type="entry name" value="Aldolase_TIM"/>
</dbReference>
<evidence type="ECO:0000256" key="7">
    <source>
        <dbReference type="ARBA" id="ARBA00023154"/>
    </source>
</evidence>
<evidence type="ECO:0000256" key="5">
    <source>
        <dbReference type="ARBA" id="ARBA00022605"/>
    </source>
</evidence>
<evidence type="ECO:0000256" key="4">
    <source>
        <dbReference type="ARBA" id="ARBA00022490"/>
    </source>
</evidence>
<dbReference type="PANTHER" id="PTHR12128">
    <property type="entry name" value="DIHYDRODIPICOLINATE SYNTHASE"/>
    <property type="match status" value="1"/>
</dbReference>
<gene>
    <name evidence="12" type="ORF">UFOPK2656_03271</name>
    <name evidence="13" type="ORF">UFOPK3099_01704</name>
    <name evidence="14" type="ORF">UFOPK3267_01096</name>
    <name evidence="15" type="ORF">UFOPK3651_03082</name>
    <name evidence="16" type="ORF">UFOPK3931_02473</name>
    <name evidence="11" type="ORF">UFOPK4189_03067</name>
</gene>
<evidence type="ECO:0000256" key="10">
    <source>
        <dbReference type="ARBA" id="ARBA00047836"/>
    </source>
</evidence>
<dbReference type="AlphaFoldDB" id="A0A6J7PLB8"/>
<dbReference type="EMBL" id="CAFBIY010000048">
    <property type="protein sequence ID" value="CAB4850147.1"/>
    <property type="molecule type" value="Genomic_DNA"/>
</dbReference>
<dbReference type="UniPathway" id="UPA00034">
    <property type="reaction ID" value="UER00017"/>
</dbReference>
<dbReference type="InterPro" id="IPR005263">
    <property type="entry name" value="DapA"/>
</dbReference>
<dbReference type="EMBL" id="CAESGF010000028">
    <property type="protein sequence ID" value="CAB4365322.1"/>
    <property type="molecule type" value="Genomic_DNA"/>
</dbReference>
<evidence type="ECO:0000313" key="16">
    <source>
        <dbReference type="EMBL" id="CAB5005255.1"/>
    </source>
</evidence>
<evidence type="ECO:0000256" key="3">
    <source>
        <dbReference type="ARBA" id="ARBA00012086"/>
    </source>
</evidence>
<comment type="function">
    <text evidence="1">Catalyzes the condensation of (S)-aspartate-beta-semialdehyde [(S)-ASA] and pyruvate to 4-hydroxy-tetrahydrodipicolinate (HTPA).</text>
</comment>
<keyword evidence="4" id="KW-0963">Cytoplasm</keyword>
<reference evidence="16" key="1">
    <citation type="submission" date="2020-05" db="EMBL/GenBank/DDBJ databases">
        <authorList>
            <person name="Chiriac C."/>
            <person name="Salcher M."/>
            <person name="Ghai R."/>
            <person name="Kavagutti S V."/>
        </authorList>
    </citation>
    <scope>NUCLEOTIDE SEQUENCE</scope>
</reference>
<organism evidence="16">
    <name type="scientific">freshwater metagenome</name>
    <dbReference type="NCBI Taxonomy" id="449393"/>
    <lineage>
        <taxon>unclassified sequences</taxon>
        <taxon>metagenomes</taxon>
        <taxon>ecological metagenomes</taxon>
    </lineage>
</organism>
<evidence type="ECO:0000313" key="12">
    <source>
        <dbReference type="EMBL" id="CAB4746590.1"/>
    </source>
</evidence>
<protein>
    <recommendedName>
        <fullName evidence="3">4-hydroxy-tetrahydrodipicolinate synthase</fullName>
        <ecNumber evidence="3">4.3.3.7</ecNumber>
    </recommendedName>
</protein>
<keyword evidence="9" id="KW-0704">Schiff base</keyword>
<keyword evidence="5" id="KW-0028">Amino-acid biosynthesis</keyword>
<dbReference type="GO" id="GO:0019877">
    <property type="term" value="P:diaminopimelate biosynthetic process"/>
    <property type="evidence" value="ECO:0007669"/>
    <property type="project" value="UniProtKB-KW"/>
</dbReference>
<dbReference type="EMBL" id="CAFBOL010000086">
    <property type="protein sequence ID" value="CAB5005255.1"/>
    <property type="molecule type" value="Genomic_DNA"/>
</dbReference>
<comment type="catalytic activity">
    <reaction evidence="10">
        <text>L-aspartate 4-semialdehyde + pyruvate = (2S,4S)-4-hydroxy-2,3,4,5-tetrahydrodipicolinate + H2O + H(+)</text>
        <dbReference type="Rhea" id="RHEA:34171"/>
        <dbReference type="ChEBI" id="CHEBI:15361"/>
        <dbReference type="ChEBI" id="CHEBI:15377"/>
        <dbReference type="ChEBI" id="CHEBI:15378"/>
        <dbReference type="ChEBI" id="CHEBI:67139"/>
        <dbReference type="ChEBI" id="CHEBI:537519"/>
        <dbReference type="EC" id="4.3.3.7"/>
    </reaction>
</comment>
<dbReference type="GO" id="GO:0008840">
    <property type="term" value="F:4-hydroxy-tetrahydrodipicolinate synthase activity"/>
    <property type="evidence" value="ECO:0007669"/>
    <property type="project" value="UniProtKB-EC"/>
</dbReference>
<dbReference type="EC" id="4.3.3.7" evidence="3"/>
<sequence>MARFGRVLSAMITPFDDNGALDLDEARRLARHLQAEGHDGLVVAGTTGEAPVLTDHERLSLFAAVIEAVTIPVIAGSGTNDTAHSVHMTKEATALGAAGVLALCPYYNRPSQAGIEAHLRALAACTPLPQMVYDIPVRTGRKILTSTLLRLFRDVPNIVALKDAAGNPGETAVLIANAPAGVEVYSGDDGLTLPLLASGIVGTVGVATHWTAPDHQEMFDLWEAGDTAGARRVNARMLESFAFETGDDAPNPIPTKAMMRHLGFKVGQARLPMGPAPAFVEERTPQVWANLQAARTA</sequence>
<proteinExistence type="inferred from homology"/>
<keyword evidence="7" id="KW-0457">Lysine biosynthesis</keyword>
<dbReference type="HAMAP" id="MF_00418">
    <property type="entry name" value="DapA"/>
    <property type="match status" value="1"/>
</dbReference>
<comment type="pathway">
    <text evidence="2">Amino-acid biosynthesis; L-lysine biosynthesis via DAP pathway; (S)-tetrahydrodipicolinate from L-aspartate: step 3/4.</text>
</comment>
<evidence type="ECO:0000256" key="9">
    <source>
        <dbReference type="ARBA" id="ARBA00023270"/>
    </source>
</evidence>
<dbReference type="SMART" id="SM01130">
    <property type="entry name" value="DHDPS"/>
    <property type="match status" value="1"/>
</dbReference>
<dbReference type="InterPro" id="IPR020624">
    <property type="entry name" value="Schiff_base-form_aldolases_CS"/>
</dbReference>